<name>A0A8J2JDQ4_FUSEQ</name>
<evidence type="ECO:0000313" key="2">
    <source>
        <dbReference type="Proteomes" id="UP000693738"/>
    </source>
</evidence>
<gene>
    <name evidence="1" type="ORF">FEQUK3_LOCUS11701</name>
</gene>
<dbReference type="Pfam" id="PF02423">
    <property type="entry name" value="OCD_Mu_crystall"/>
    <property type="match status" value="1"/>
</dbReference>
<dbReference type="AlphaFoldDB" id="A0A8J2JDQ4"/>
<dbReference type="InterPro" id="IPR003462">
    <property type="entry name" value="ODC_Mu_crystall"/>
</dbReference>
<reference evidence="1" key="1">
    <citation type="submission" date="2021-05" db="EMBL/GenBank/DDBJ databases">
        <authorList>
            <person name="Khan N."/>
        </authorList>
    </citation>
    <scope>NUCLEOTIDE SEQUENCE</scope>
</reference>
<dbReference type="PANTHER" id="PTHR13812:SF23">
    <property type="entry name" value="PRNX PROTEIN"/>
    <property type="match status" value="1"/>
</dbReference>
<protein>
    <recommendedName>
        <fullName evidence="3">Proline utilization protein</fullName>
    </recommendedName>
</protein>
<evidence type="ECO:0008006" key="3">
    <source>
        <dbReference type="Google" id="ProtNLM"/>
    </source>
</evidence>
<accession>A0A8J2JDQ4</accession>
<dbReference type="EMBL" id="CAJSTJ010000195">
    <property type="protein sequence ID" value="CAG7565963.1"/>
    <property type="molecule type" value="Genomic_DNA"/>
</dbReference>
<dbReference type="PANTHER" id="PTHR13812">
    <property type="entry name" value="KETIMINE REDUCTASE MU-CRYSTALLIN"/>
    <property type="match status" value="1"/>
</dbReference>
<evidence type="ECO:0000313" key="1">
    <source>
        <dbReference type="EMBL" id="CAG7565963.1"/>
    </source>
</evidence>
<dbReference type="GO" id="GO:0005737">
    <property type="term" value="C:cytoplasm"/>
    <property type="evidence" value="ECO:0007669"/>
    <property type="project" value="TreeGrafter"/>
</dbReference>
<dbReference type="Proteomes" id="UP000693738">
    <property type="component" value="Unassembled WGS sequence"/>
</dbReference>
<proteinExistence type="predicted"/>
<sequence length="351" mass="38496">MLVISQPQMRKLLDRLTATKCRHMIDELSNGLRTFTGEHRLPLPQRTIHQPMRTHFTNQNGDRNLFMPSTDGILSTIKLLTVPGNGDPARGLVVISKADGSPLGLISAGPLTAFRTALATMTMFVRSPLPRENITVFGAGPVAAWHARLAILLYPDEVKRVTFVGRSPSRLHRFIRSTTYGLQQLSSHVSVDSLSQNDPTLYPNELQQLISTSDALFCCTPSTEPLFPHRYLEAEESDQQFKQRFISLVGSHKPDMQEVEVETLLSGGGKVYVDTKEGCLMEAGEIVKAKLGEGDLTEIGEVFRPGADIGVEKGCNMVYKSVGFGLMDLIVGKSLLDVAKEEGVGTKLTGF</sequence>
<organism evidence="1 2">
    <name type="scientific">Fusarium equiseti</name>
    <name type="common">Fusarium scirpi</name>
    <dbReference type="NCBI Taxonomy" id="61235"/>
    <lineage>
        <taxon>Eukaryota</taxon>
        <taxon>Fungi</taxon>
        <taxon>Dikarya</taxon>
        <taxon>Ascomycota</taxon>
        <taxon>Pezizomycotina</taxon>
        <taxon>Sordariomycetes</taxon>
        <taxon>Hypocreomycetidae</taxon>
        <taxon>Hypocreales</taxon>
        <taxon>Nectriaceae</taxon>
        <taxon>Fusarium</taxon>
        <taxon>Fusarium incarnatum-equiseti species complex</taxon>
    </lineage>
</organism>
<comment type="caution">
    <text evidence="1">The sequence shown here is derived from an EMBL/GenBank/DDBJ whole genome shotgun (WGS) entry which is preliminary data.</text>
</comment>